<dbReference type="Proteomes" id="UP000008988">
    <property type="component" value="Unassembled WGS sequence"/>
</dbReference>
<protein>
    <submittedName>
        <fullName evidence="1">Uncharacterized protein</fullName>
    </submittedName>
</protein>
<sequence length="34" mass="4471">MTWRQKQKVKACNRMIWQQKLMESKQYHMERMWK</sequence>
<accession>B5VGV3</accession>
<gene>
    <name evidence="1" type="ORF">AWRI1631_46400</name>
</gene>
<dbReference type="AlphaFoldDB" id="B5VGV3"/>
<name>B5VGV3_YEAS6</name>
<evidence type="ECO:0000313" key="2">
    <source>
        <dbReference type="Proteomes" id="UP000008988"/>
    </source>
</evidence>
<comment type="caution">
    <text evidence="1">The sequence shown here is derived from an EMBL/GenBank/DDBJ whole genome shotgun (WGS) entry which is preliminary data.</text>
</comment>
<organism evidence="1 2">
    <name type="scientific">Saccharomyces cerevisiae (strain AWRI1631)</name>
    <name type="common">Baker's yeast</name>
    <dbReference type="NCBI Taxonomy" id="545124"/>
    <lineage>
        <taxon>Eukaryota</taxon>
        <taxon>Fungi</taxon>
        <taxon>Dikarya</taxon>
        <taxon>Ascomycota</taxon>
        <taxon>Saccharomycotina</taxon>
        <taxon>Saccharomycetes</taxon>
        <taxon>Saccharomycetales</taxon>
        <taxon>Saccharomycetaceae</taxon>
        <taxon>Saccharomyces</taxon>
    </lineage>
</organism>
<reference evidence="1 2" key="1">
    <citation type="journal article" date="2008" name="FEMS Yeast Res.">
        <title>Comparative genome analysis of a Saccharomyces cerevisiae wine strain.</title>
        <authorList>
            <person name="Borneman A.R."/>
            <person name="Forgan A.H."/>
            <person name="Pretorius I.S."/>
            <person name="Chambers P.J."/>
        </authorList>
    </citation>
    <scope>NUCLEOTIDE SEQUENCE [LARGE SCALE GENOMIC DNA]</scope>
    <source>
        <strain evidence="1 2">AWRI1631</strain>
    </source>
</reference>
<evidence type="ECO:0000313" key="1">
    <source>
        <dbReference type="EMBL" id="EDZ72841.1"/>
    </source>
</evidence>
<dbReference type="EMBL" id="ABSV01000561">
    <property type="protein sequence ID" value="EDZ72841.1"/>
    <property type="molecule type" value="Genomic_DNA"/>
</dbReference>
<proteinExistence type="predicted"/>